<proteinExistence type="predicted"/>
<evidence type="ECO:0000313" key="1">
    <source>
        <dbReference type="EMBL" id="CSC32944.1"/>
    </source>
</evidence>
<reference evidence="1 2" key="1">
    <citation type="submission" date="2015-07" db="EMBL/GenBank/DDBJ databases">
        <authorList>
            <consortium name="Pathogen Informatics"/>
        </authorList>
    </citation>
    <scope>NUCLEOTIDE SEQUENCE [LARGE SCALE GENOMIC DNA]</scope>
    <source>
        <strain evidence="1 2">A325</strain>
    </source>
</reference>
<gene>
    <name evidence="1" type="ORF">ERS013201_02360</name>
</gene>
<evidence type="ECO:0000313" key="2">
    <source>
        <dbReference type="Proteomes" id="UP000046067"/>
    </source>
</evidence>
<organism evidence="1 2">
    <name type="scientific">Vibrio cholerae</name>
    <dbReference type="NCBI Taxonomy" id="666"/>
    <lineage>
        <taxon>Bacteria</taxon>
        <taxon>Pseudomonadati</taxon>
        <taxon>Pseudomonadota</taxon>
        <taxon>Gammaproteobacteria</taxon>
        <taxon>Vibrionales</taxon>
        <taxon>Vibrionaceae</taxon>
        <taxon>Vibrio</taxon>
    </lineage>
</organism>
<dbReference type="Proteomes" id="UP000046067">
    <property type="component" value="Unassembled WGS sequence"/>
</dbReference>
<sequence length="53" mass="5695">MAKSWLLNSKGPEISSELGAGSVLVNQIPAPPSAKIKPNNNLFFIKMSLIKTL</sequence>
<dbReference type="EMBL" id="CWQJ01000014">
    <property type="protein sequence ID" value="CSC32944.1"/>
    <property type="molecule type" value="Genomic_DNA"/>
</dbReference>
<accession>A0A655YAJ5</accession>
<name>A0A655YAJ5_VIBCL</name>
<dbReference type="AlphaFoldDB" id="A0A655YAJ5"/>
<protein>
    <submittedName>
        <fullName evidence="1">Uncharacterized protein</fullName>
    </submittedName>
</protein>